<protein>
    <submittedName>
        <fullName evidence="1">Uncharacterized protein</fullName>
    </submittedName>
</protein>
<dbReference type="InterPro" id="IPR000014">
    <property type="entry name" value="PAS"/>
</dbReference>
<sequence length="185" mass="21687">MNNFGRNLLVKLSILEKKHKVITYASLLLLSISTYFLRSDNEQLKIGFASLKEKNISLKKNMLIFNSNYENFPLPVWQKVKRGNQFIIQYVNPKYVKLFGHDFNYDEFEIMGKNNFQLFPKSIAQIYYENDVAVSVLGSKLESIERFKDKSGKSLDLKVVKWRDIKDNKDTMVYGMVKEIIPINK</sequence>
<keyword evidence="2" id="KW-1185">Reference proteome</keyword>
<dbReference type="CDD" id="cd00130">
    <property type="entry name" value="PAS"/>
    <property type="match status" value="1"/>
</dbReference>
<name>A0ABV8R7G7_9FLAO</name>
<comment type="caution">
    <text evidence="1">The sequence shown here is derived from an EMBL/GenBank/DDBJ whole genome shotgun (WGS) entry which is preliminary data.</text>
</comment>
<dbReference type="SUPFAM" id="SSF55785">
    <property type="entry name" value="PYP-like sensor domain (PAS domain)"/>
    <property type="match status" value="1"/>
</dbReference>
<organism evidence="1 2">
    <name type="scientific">Polaribacter marinivivus</name>
    <dbReference type="NCBI Taxonomy" id="1524260"/>
    <lineage>
        <taxon>Bacteria</taxon>
        <taxon>Pseudomonadati</taxon>
        <taxon>Bacteroidota</taxon>
        <taxon>Flavobacteriia</taxon>
        <taxon>Flavobacteriales</taxon>
        <taxon>Flavobacteriaceae</taxon>
    </lineage>
</organism>
<accession>A0ABV8R7G7</accession>
<evidence type="ECO:0000313" key="1">
    <source>
        <dbReference type="EMBL" id="MFC4268416.1"/>
    </source>
</evidence>
<reference evidence="2" key="1">
    <citation type="journal article" date="2019" name="Int. J. Syst. Evol. Microbiol.">
        <title>The Global Catalogue of Microorganisms (GCM) 10K type strain sequencing project: providing services to taxonomists for standard genome sequencing and annotation.</title>
        <authorList>
            <consortium name="The Broad Institute Genomics Platform"/>
            <consortium name="The Broad Institute Genome Sequencing Center for Infectious Disease"/>
            <person name="Wu L."/>
            <person name="Ma J."/>
        </authorList>
    </citation>
    <scope>NUCLEOTIDE SEQUENCE [LARGE SCALE GENOMIC DNA]</scope>
    <source>
        <strain evidence="2">CECT 8655</strain>
    </source>
</reference>
<dbReference type="EMBL" id="JBHSCY010000001">
    <property type="protein sequence ID" value="MFC4268416.1"/>
    <property type="molecule type" value="Genomic_DNA"/>
</dbReference>
<evidence type="ECO:0000313" key="2">
    <source>
        <dbReference type="Proteomes" id="UP001595826"/>
    </source>
</evidence>
<dbReference type="RefSeq" id="WP_377408874.1">
    <property type="nucleotide sequence ID" value="NZ_JBHSCY010000001.1"/>
</dbReference>
<gene>
    <name evidence="1" type="ORF">ACFOWD_05820</name>
</gene>
<dbReference type="Proteomes" id="UP001595826">
    <property type="component" value="Unassembled WGS sequence"/>
</dbReference>
<proteinExistence type="predicted"/>
<dbReference type="InterPro" id="IPR035965">
    <property type="entry name" value="PAS-like_dom_sf"/>
</dbReference>
<dbReference type="Gene3D" id="3.30.450.20">
    <property type="entry name" value="PAS domain"/>
    <property type="match status" value="1"/>
</dbReference>